<evidence type="ECO:0000313" key="2">
    <source>
        <dbReference type="Proteomes" id="UP000031307"/>
    </source>
</evidence>
<dbReference type="AlphaFoldDB" id="A0A0C1C4Z3"/>
<protein>
    <submittedName>
        <fullName evidence="1">Uncharacterized protein</fullName>
    </submittedName>
</protein>
<dbReference type="Proteomes" id="UP000031307">
    <property type="component" value="Unassembled WGS sequence"/>
</dbReference>
<evidence type="ECO:0000313" key="1">
    <source>
        <dbReference type="EMBL" id="KIA78506.1"/>
    </source>
</evidence>
<proteinExistence type="predicted"/>
<dbReference type="RefSeq" id="WP_013924578.1">
    <property type="nucleotide sequence ID" value="NZ_BAWW01000003.1"/>
</dbReference>
<comment type="caution">
    <text evidence="1">The sequence shown here is derived from an EMBL/GenBank/DDBJ whole genome shotgun (WGS) entry which is preliminary data.</text>
</comment>
<reference evidence="1 2" key="1">
    <citation type="journal article" date="2014" name="Mol. Biol. Evol.">
        <title>Massive expansion of Ubiquitination-related gene families within the Chlamydiae.</title>
        <authorList>
            <person name="Domman D."/>
            <person name="Collingro A."/>
            <person name="Lagkouvardos I."/>
            <person name="Gehre L."/>
            <person name="Weinmaier T."/>
            <person name="Rattei T."/>
            <person name="Subtil A."/>
            <person name="Horn M."/>
        </authorList>
    </citation>
    <scope>NUCLEOTIDE SEQUENCE [LARGE SCALE GENOMIC DNA]</scope>
    <source>
        <strain evidence="1 2">OEW1</strain>
    </source>
</reference>
<dbReference type="PATRIC" id="fig|83552.4.peg.260"/>
<accession>A0A0C1C4Z3</accession>
<gene>
    <name evidence="1" type="ORF">DB43_DW00020</name>
</gene>
<organism evidence="1 2">
    <name type="scientific">Parachlamydia acanthamoebae</name>
    <dbReference type="NCBI Taxonomy" id="83552"/>
    <lineage>
        <taxon>Bacteria</taxon>
        <taxon>Pseudomonadati</taxon>
        <taxon>Chlamydiota</taxon>
        <taxon>Chlamydiia</taxon>
        <taxon>Parachlamydiales</taxon>
        <taxon>Parachlamydiaceae</taxon>
        <taxon>Parachlamydia</taxon>
    </lineage>
</organism>
<name>A0A0C1C4Z3_9BACT</name>
<sequence>MSSNSYSLAFDDLKKQDLEEVGFKPTLNLIVNPQYQKSLNSVEFASEKEKVAKIEGRLTVSF</sequence>
<dbReference type="EMBL" id="JSAM01000017">
    <property type="protein sequence ID" value="KIA78506.1"/>
    <property type="molecule type" value="Genomic_DNA"/>
</dbReference>